<evidence type="ECO:0000313" key="2">
    <source>
        <dbReference type="EMBL" id="CEK54501.1"/>
    </source>
</evidence>
<sequence>LLKGDLSYSNKSATISRTVNTSQAGRFERTSIPHSNTDHDIHYSNSSLGPPPSPTPPHGVREEQTFTQAAVSSWLPSSNSDYYISTRHQSDRETNSQNSHELARQHSGYQNSLTSTGNQTLTSLTSTGNQTLTRHNPYIRENRYNFR</sequence>
<feature type="compositionally biased region" description="Basic and acidic residues" evidence="1">
    <location>
        <begin position="138"/>
        <end position="147"/>
    </location>
</feature>
<gene>
    <name evidence="2" type="primary">ORF22962</name>
</gene>
<protein>
    <submittedName>
        <fullName evidence="2">Uncharacterized protein</fullName>
    </submittedName>
</protein>
<feature type="region of interest" description="Disordered" evidence="1">
    <location>
        <begin position="77"/>
        <end position="147"/>
    </location>
</feature>
<feature type="compositionally biased region" description="Polar residues" evidence="1">
    <location>
        <begin position="77"/>
        <end position="87"/>
    </location>
</feature>
<feature type="compositionally biased region" description="Polar residues" evidence="1">
    <location>
        <begin position="107"/>
        <end position="134"/>
    </location>
</feature>
<name>A0A0B6YFF5_9EUPU</name>
<evidence type="ECO:0000256" key="1">
    <source>
        <dbReference type="SAM" id="MobiDB-lite"/>
    </source>
</evidence>
<accession>A0A0B6YFF5</accession>
<organism evidence="2">
    <name type="scientific">Arion vulgaris</name>
    <dbReference type="NCBI Taxonomy" id="1028688"/>
    <lineage>
        <taxon>Eukaryota</taxon>
        <taxon>Metazoa</taxon>
        <taxon>Spiralia</taxon>
        <taxon>Lophotrochozoa</taxon>
        <taxon>Mollusca</taxon>
        <taxon>Gastropoda</taxon>
        <taxon>Heterobranchia</taxon>
        <taxon>Euthyneura</taxon>
        <taxon>Panpulmonata</taxon>
        <taxon>Eupulmonata</taxon>
        <taxon>Stylommatophora</taxon>
        <taxon>Helicina</taxon>
        <taxon>Arionoidea</taxon>
        <taxon>Arionidae</taxon>
        <taxon>Arion</taxon>
    </lineage>
</organism>
<feature type="region of interest" description="Disordered" evidence="1">
    <location>
        <begin position="19"/>
        <end position="64"/>
    </location>
</feature>
<feature type="non-terminal residue" evidence="2">
    <location>
        <position position="147"/>
    </location>
</feature>
<dbReference type="AlphaFoldDB" id="A0A0B6YFF5"/>
<feature type="compositionally biased region" description="Basic and acidic residues" evidence="1">
    <location>
        <begin position="26"/>
        <end position="42"/>
    </location>
</feature>
<feature type="non-terminal residue" evidence="2">
    <location>
        <position position="1"/>
    </location>
</feature>
<reference evidence="2" key="1">
    <citation type="submission" date="2014-12" db="EMBL/GenBank/DDBJ databases">
        <title>Insight into the proteome of Arion vulgaris.</title>
        <authorList>
            <person name="Aradska J."/>
            <person name="Bulat T."/>
            <person name="Smidak R."/>
            <person name="Sarate P."/>
            <person name="Gangsoo J."/>
            <person name="Sialana F."/>
            <person name="Bilban M."/>
            <person name="Lubec G."/>
        </authorList>
    </citation>
    <scope>NUCLEOTIDE SEQUENCE</scope>
    <source>
        <tissue evidence="2">Skin</tissue>
    </source>
</reference>
<dbReference type="EMBL" id="HACG01007636">
    <property type="protein sequence ID" value="CEK54501.1"/>
    <property type="molecule type" value="Transcribed_RNA"/>
</dbReference>
<proteinExistence type="predicted"/>